<organism evidence="1">
    <name type="scientific">gut metagenome</name>
    <dbReference type="NCBI Taxonomy" id="749906"/>
    <lineage>
        <taxon>unclassified sequences</taxon>
        <taxon>metagenomes</taxon>
        <taxon>organismal metagenomes</taxon>
    </lineage>
</organism>
<protein>
    <submittedName>
        <fullName evidence="1">Uncharacterized protein</fullName>
    </submittedName>
</protein>
<reference evidence="1" key="1">
    <citation type="journal article" date="2012" name="PLoS ONE">
        <title>Gene sets for utilization of primary and secondary nutrition supplies in the distal gut of endangered iberian lynx.</title>
        <authorList>
            <person name="Alcaide M."/>
            <person name="Messina E."/>
            <person name="Richter M."/>
            <person name="Bargiela R."/>
            <person name="Peplies J."/>
            <person name="Huws S.A."/>
            <person name="Newbold C.J."/>
            <person name="Golyshin P.N."/>
            <person name="Simon M.A."/>
            <person name="Lopez G."/>
            <person name="Yakimov M.M."/>
            <person name="Ferrer M."/>
        </authorList>
    </citation>
    <scope>NUCLEOTIDE SEQUENCE</scope>
</reference>
<name>J9D2L1_9ZZZZ</name>
<comment type="caution">
    <text evidence="1">The sequence shown here is derived from an EMBL/GenBank/DDBJ whole genome shotgun (WGS) entry which is preliminary data.</text>
</comment>
<gene>
    <name evidence="1" type="ORF">EVA_05029</name>
</gene>
<evidence type="ECO:0000313" key="1">
    <source>
        <dbReference type="EMBL" id="EJX06861.1"/>
    </source>
</evidence>
<dbReference type="AlphaFoldDB" id="J9D2L1"/>
<sequence>MTLDKGGLHAAVHLDLQITLKVAVKKITNYPTYRLNLCNFATST</sequence>
<proteinExistence type="predicted"/>
<dbReference type="EMBL" id="AMCI01001036">
    <property type="protein sequence ID" value="EJX06861.1"/>
    <property type="molecule type" value="Genomic_DNA"/>
</dbReference>
<accession>J9D2L1</accession>